<sequence length="169" mass="16950">MEASGVDVTIKHFPGLGLVDKNTDTSSGVSDDSTDAGSPSVEAFRSGIDAGAAVVMMATADYELLDPGVPAAFSEPVVTGLLRDDLGFDGVIMTDDLSAAAQVQDVDPGDRAVRAVDAGCDLVLASASPEIIGPMADALLARAADDADFAAKIDAAAARVVAAKSRLAG</sequence>
<dbReference type="Proteomes" id="UP001321475">
    <property type="component" value="Chromosome"/>
</dbReference>
<evidence type="ECO:0000256" key="1">
    <source>
        <dbReference type="ARBA" id="ARBA00005336"/>
    </source>
</evidence>
<name>A0ABM8G3Z3_9CELL</name>
<proteinExistence type="inferred from homology"/>
<evidence type="ECO:0000256" key="4">
    <source>
        <dbReference type="SAM" id="MobiDB-lite"/>
    </source>
</evidence>
<organism evidence="6 7">
    <name type="scientific">Paraoerskovia sediminicola</name>
    <dbReference type="NCBI Taxonomy" id="1138587"/>
    <lineage>
        <taxon>Bacteria</taxon>
        <taxon>Bacillati</taxon>
        <taxon>Actinomycetota</taxon>
        <taxon>Actinomycetes</taxon>
        <taxon>Micrococcales</taxon>
        <taxon>Cellulomonadaceae</taxon>
        <taxon>Paraoerskovia</taxon>
    </lineage>
</organism>
<dbReference type="EMBL" id="AP027729">
    <property type="protein sequence ID" value="BDZ42763.1"/>
    <property type="molecule type" value="Genomic_DNA"/>
</dbReference>
<reference evidence="7" key="1">
    <citation type="journal article" date="2019" name="Int. J. Syst. Evol. Microbiol.">
        <title>The Global Catalogue of Microorganisms (GCM) 10K type strain sequencing project: providing services to taxonomists for standard genome sequencing and annotation.</title>
        <authorList>
            <consortium name="The Broad Institute Genomics Platform"/>
            <consortium name="The Broad Institute Genome Sequencing Center for Infectious Disease"/>
            <person name="Wu L."/>
            <person name="Ma J."/>
        </authorList>
    </citation>
    <scope>NUCLEOTIDE SEQUENCE [LARGE SCALE GENOMIC DNA]</scope>
    <source>
        <strain evidence="7">NBRC 108565</strain>
    </source>
</reference>
<feature type="domain" description="Glycoside hydrolase family 3 N-terminal" evidence="5">
    <location>
        <begin position="2"/>
        <end position="161"/>
    </location>
</feature>
<dbReference type="InterPro" id="IPR001764">
    <property type="entry name" value="Glyco_hydro_3_N"/>
</dbReference>
<dbReference type="InterPro" id="IPR017853">
    <property type="entry name" value="GH"/>
</dbReference>
<protein>
    <recommendedName>
        <fullName evidence="5">Glycoside hydrolase family 3 N-terminal domain-containing protein</fullName>
    </recommendedName>
</protein>
<dbReference type="Pfam" id="PF00933">
    <property type="entry name" value="Glyco_hydro_3"/>
    <property type="match status" value="1"/>
</dbReference>
<evidence type="ECO:0000313" key="6">
    <source>
        <dbReference type="EMBL" id="BDZ42763.1"/>
    </source>
</evidence>
<dbReference type="PROSITE" id="PS00775">
    <property type="entry name" value="GLYCOSYL_HYDROL_F3"/>
    <property type="match status" value="1"/>
</dbReference>
<keyword evidence="2" id="KW-0378">Hydrolase</keyword>
<evidence type="ECO:0000256" key="2">
    <source>
        <dbReference type="ARBA" id="ARBA00022801"/>
    </source>
</evidence>
<evidence type="ECO:0000256" key="3">
    <source>
        <dbReference type="ARBA" id="ARBA00023295"/>
    </source>
</evidence>
<accession>A0ABM8G3Z3</accession>
<dbReference type="PANTHER" id="PTHR30480">
    <property type="entry name" value="BETA-HEXOSAMINIDASE-RELATED"/>
    <property type="match status" value="1"/>
</dbReference>
<dbReference type="Gene3D" id="3.20.20.300">
    <property type="entry name" value="Glycoside hydrolase, family 3, N-terminal domain"/>
    <property type="match status" value="1"/>
</dbReference>
<keyword evidence="7" id="KW-1185">Reference proteome</keyword>
<dbReference type="InterPro" id="IPR019800">
    <property type="entry name" value="Glyco_hydro_3_AS"/>
</dbReference>
<comment type="similarity">
    <text evidence="1">Belongs to the glycosyl hydrolase 3 family.</text>
</comment>
<dbReference type="InterPro" id="IPR036962">
    <property type="entry name" value="Glyco_hydro_3_N_sf"/>
</dbReference>
<dbReference type="InterPro" id="IPR050226">
    <property type="entry name" value="NagZ_Beta-hexosaminidase"/>
</dbReference>
<evidence type="ECO:0000313" key="7">
    <source>
        <dbReference type="Proteomes" id="UP001321475"/>
    </source>
</evidence>
<gene>
    <name evidence="6" type="ORF">GCM10025865_20620</name>
</gene>
<dbReference type="SUPFAM" id="SSF51445">
    <property type="entry name" value="(Trans)glycosidases"/>
    <property type="match status" value="1"/>
</dbReference>
<dbReference type="PANTHER" id="PTHR30480:SF16">
    <property type="entry name" value="GLYCOSIDE HYDROLASE FAMILY 3 DOMAIN PROTEIN"/>
    <property type="match status" value="1"/>
</dbReference>
<feature type="region of interest" description="Disordered" evidence="4">
    <location>
        <begin position="21"/>
        <end position="40"/>
    </location>
</feature>
<evidence type="ECO:0000259" key="5">
    <source>
        <dbReference type="Pfam" id="PF00933"/>
    </source>
</evidence>
<keyword evidence="3" id="KW-0326">Glycosidase</keyword>